<comment type="caution">
    <text evidence="3">The sequence shown here is derived from an EMBL/GenBank/DDBJ whole genome shotgun (WGS) entry which is preliminary data.</text>
</comment>
<dbReference type="SMART" id="SM00066">
    <property type="entry name" value="GAL4"/>
    <property type="match status" value="1"/>
</dbReference>
<dbReference type="PROSITE" id="PS50048">
    <property type="entry name" value="ZN2_CY6_FUNGAL_2"/>
    <property type="match status" value="1"/>
</dbReference>
<dbReference type="PANTHER" id="PTHR47785">
    <property type="entry name" value="ZN(II)2CYS6 TRANSCRIPTION FACTOR (EUROFUNG)-RELATED-RELATED"/>
    <property type="match status" value="1"/>
</dbReference>
<dbReference type="PROSITE" id="PS00463">
    <property type="entry name" value="ZN2_CY6_FUNGAL_1"/>
    <property type="match status" value="1"/>
</dbReference>
<organism evidence="3 4">
    <name type="scientific">Fusarium oxysporum f. sp. cepae</name>
    <dbReference type="NCBI Taxonomy" id="396571"/>
    <lineage>
        <taxon>Eukaryota</taxon>
        <taxon>Fungi</taxon>
        <taxon>Dikarya</taxon>
        <taxon>Ascomycota</taxon>
        <taxon>Pezizomycotina</taxon>
        <taxon>Sordariomycetes</taxon>
        <taxon>Hypocreomycetidae</taxon>
        <taxon>Hypocreales</taxon>
        <taxon>Nectriaceae</taxon>
        <taxon>Fusarium</taxon>
        <taxon>Fusarium oxysporum species complex</taxon>
    </lineage>
</organism>
<evidence type="ECO:0000313" key="4">
    <source>
        <dbReference type="Proteomes" id="UP000270866"/>
    </source>
</evidence>
<evidence type="ECO:0000313" key="3">
    <source>
        <dbReference type="EMBL" id="RKK13587.1"/>
    </source>
</evidence>
<gene>
    <name evidence="3" type="ORF">BFJ65_g12811</name>
</gene>
<dbReference type="GO" id="GO:0008270">
    <property type="term" value="F:zinc ion binding"/>
    <property type="evidence" value="ECO:0007669"/>
    <property type="project" value="InterPro"/>
</dbReference>
<sequence length="616" mass="69221">MTEYQRRRSILACDLCRLRKIKCDSRQPQCGPCELNGAECIYRAVPGARPSRLEVDISEIRQRLDQITALLTSDRHIEENQPVHHATPSPRPAIDISETGHVSLADRDGVYIEFPFMIIQRRSMMRLLDLDLELARWLINMERAIAGYPALVGATPGFSTSRLLMMQSHRLTADLASFSEHVHTWYPLFSVEFSDIFFYTIGNVGSSPVNSCLAILVLAIGCMAGNGNAAVPLDRRPELVYIHEATSFLQNVFLEHSIPALQCLVLFAIYHLHLLQPCQAHDYILAASSRVQNMLRSHQYPPNSDSGELLGRAYWTILLIESELLIQLDLPQSGIWAFNDSVPLPSASTVWHFPLRPTQTDTATLRSSSYFSSIPSNAPADNTLVYFVAEIAMRRMLQRCTTSVRRSAGGGLRYAPVIATELELHLHEWYDYLPPLLRFPKSLDDRDHGALHPNAQFLQAQFFACKASIYWPAVYQSIELGEISDELSQYCAKYFKAYITFISAAASTLKSCRVNSWTLATSIFIITMAALRAIILPSFDKEFNSDELRNSFSRAIQVFTDISPHSPSLAALGHILDERVAVMQKETAGHSDHSILSYRKWGSSNGNSRKNCHTIP</sequence>
<dbReference type="SUPFAM" id="SSF57701">
    <property type="entry name" value="Zn2/Cys6 DNA-binding domain"/>
    <property type="match status" value="1"/>
</dbReference>
<dbReference type="Gene3D" id="4.10.240.10">
    <property type="entry name" value="Zn(2)-C6 fungal-type DNA-binding domain"/>
    <property type="match status" value="1"/>
</dbReference>
<dbReference type="Pfam" id="PF00172">
    <property type="entry name" value="Zn_clus"/>
    <property type="match status" value="1"/>
</dbReference>
<dbReference type="GO" id="GO:0000981">
    <property type="term" value="F:DNA-binding transcription factor activity, RNA polymerase II-specific"/>
    <property type="evidence" value="ECO:0007669"/>
    <property type="project" value="InterPro"/>
</dbReference>
<protein>
    <recommendedName>
        <fullName evidence="2">Zn(2)-C6 fungal-type domain-containing protein</fullName>
    </recommendedName>
</protein>
<dbReference type="CDD" id="cd00067">
    <property type="entry name" value="GAL4"/>
    <property type="match status" value="1"/>
</dbReference>
<dbReference type="EMBL" id="MRCU01000008">
    <property type="protein sequence ID" value="RKK13587.1"/>
    <property type="molecule type" value="Genomic_DNA"/>
</dbReference>
<feature type="domain" description="Zn(2)-C6 fungal-type" evidence="2">
    <location>
        <begin position="12"/>
        <end position="42"/>
    </location>
</feature>
<accession>A0A3L6N7N8</accession>
<dbReference type="AlphaFoldDB" id="A0A3L6N7N8"/>
<dbReference type="Proteomes" id="UP000270866">
    <property type="component" value="Chromosome 10"/>
</dbReference>
<dbReference type="InterPro" id="IPR053181">
    <property type="entry name" value="EcdB-like_regulator"/>
</dbReference>
<name>A0A3L6N7N8_FUSOX</name>
<dbReference type="PANTHER" id="PTHR47785:SF3">
    <property type="entry name" value="ZN(2)-C6 FUNGAL-TYPE DOMAIN-CONTAINING PROTEIN"/>
    <property type="match status" value="1"/>
</dbReference>
<keyword evidence="1" id="KW-0539">Nucleus</keyword>
<evidence type="ECO:0000259" key="2">
    <source>
        <dbReference type="PROSITE" id="PS50048"/>
    </source>
</evidence>
<dbReference type="CDD" id="cd12148">
    <property type="entry name" value="fungal_TF_MHR"/>
    <property type="match status" value="1"/>
</dbReference>
<proteinExistence type="predicted"/>
<evidence type="ECO:0000256" key="1">
    <source>
        <dbReference type="ARBA" id="ARBA00023242"/>
    </source>
</evidence>
<dbReference type="InterPro" id="IPR001138">
    <property type="entry name" value="Zn2Cys6_DnaBD"/>
</dbReference>
<reference evidence="3 4" key="1">
    <citation type="journal article" date="2018" name="Sci. Rep.">
        <title>Characterisation of pathogen-specific regions and novel effector candidates in Fusarium oxysporum f. sp. cepae.</title>
        <authorList>
            <person name="Armitage A.D."/>
            <person name="Taylor A."/>
            <person name="Sobczyk M.K."/>
            <person name="Baxter L."/>
            <person name="Greenfield B.P."/>
            <person name="Bates H.J."/>
            <person name="Wilson F."/>
            <person name="Jackson A.C."/>
            <person name="Ott S."/>
            <person name="Harrison R.J."/>
            <person name="Clarkson J.P."/>
        </authorList>
    </citation>
    <scope>NUCLEOTIDE SEQUENCE [LARGE SCALE GENOMIC DNA]</scope>
    <source>
        <strain evidence="3 4">FoC_Fus2</strain>
    </source>
</reference>
<dbReference type="InterPro" id="IPR036864">
    <property type="entry name" value="Zn2-C6_fun-type_DNA-bd_sf"/>
</dbReference>